<dbReference type="Proteomes" id="UP000015453">
    <property type="component" value="Unassembled WGS sequence"/>
</dbReference>
<evidence type="ECO:0000313" key="2">
    <source>
        <dbReference type="Proteomes" id="UP000015453"/>
    </source>
</evidence>
<gene>
    <name evidence="1" type="ORF">M569_16441</name>
</gene>
<evidence type="ECO:0000313" key="1">
    <source>
        <dbReference type="EMBL" id="EPS58373.1"/>
    </source>
</evidence>
<organism evidence="1 2">
    <name type="scientific">Genlisea aurea</name>
    <dbReference type="NCBI Taxonomy" id="192259"/>
    <lineage>
        <taxon>Eukaryota</taxon>
        <taxon>Viridiplantae</taxon>
        <taxon>Streptophyta</taxon>
        <taxon>Embryophyta</taxon>
        <taxon>Tracheophyta</taxon>
        <taxon>Spermatophyta</taxon>
        <taxon>Magnoliopsida</taxon>
        <taxon>eudicotyledons</taxon>
        <taxon>Gunneridae</taxon>
        <taxon>Pentapetalae</taxon>
        <taxon>asterids</taxon>
        <taxon>lamiids</taxon>
        <taxon>Lamiales</taxon>
        <taxon>Lentibulariaceae</taxon>
        <taxon>Genlisea</taxon>
    </lineage>
</organism>
<name>S8D6W9_9LAMI</name>
<protein>
    <recommendedName>
        <fullName evidence="3">Protein PEP-RELATED DEVELOPMENT ARRESTED 1, chloroplastic</fullName>
    </recommendedName>
</protein>
<proteinExistence type="predicted"/>
<keyword evidence="2" id="KW-1185">Reference proteome</keyword>
<dbReference type="GO" id="GO:0042644">
    <property type="term" value="C:chloroplast nucleoid"/>
    <property type="evidence" value="ECO:0007669"/>
    <property type="project" value="InterPro"/>
</dbReference>
<dbReference type="EMBL" id="AUSU01009281">
    <property type="protein sequence ID" value="EPS58373.1"/>
    <property type="molecule type" value="Genomic_DNA"/>
</dbReference>
<dbReference type="PANTHER" id="PTHR37262">
    <property type="entry name" value="PROTEIN PEP-RELATED DEVELOPMENT ARRESTED 1, CHLOROPLASTIC"/>
    <property type="match status" value="1"/>
</dbReference>
<reference evidence="1 2" key="1">
    <citation type="journal article" date="2013" name="BMC Genomics">
        <title>The miniature genome of a carnivorous plant Genlisea aurea contains a low number of genes and short non-coding sequences.</title>
        <authorList>
            <person name="Leushkin E.V."/>
            <person name="Sutormin R.A."/>
            <person name="Nabieva E.R."/>
            <person name="Penin A.A."/>
            <person name="Kondrashov A.S."/>
            <person name="Logacheva M.D."/>
        </authorList>
    </citation>
    <scope>NUCLEOTIDE SEQUENCE [LARGE SCALE GENOMIC DNA]</scope>
</reference>
<dbReference type="PANTHER" id="PTHR37262:SF1">
    <property type="entry name" value="PROTEIN PEP-RELATED DEVELOPMENT ARRESTED 1, CHLOROPLASTIC"/>
    <property type="match status" value="1"/>
</dbReference>
<dbReference type="GO" id="GO:0006355">
    <property type="term" value="P:regulation of DNA-templated transcription"/>
    <property type="evidence" value="ECO:0007669"/>
    <property type="project" value="InterPro"/>
</dbReference>
<dbReference type="OrthoDB" id="2015968at2759"/>
<evidence type="ECO:0008006" key="3">
    <source>
        <dbReference type="Google" id="ProtNLM"/>
    </source>
</evidence>
<accession>S8D6W9</accession>
<comment type="caution">
    <text evidence="1">The sequence shown here is derived from an EMBL/GenBank/DDBJ whole genome shotgun (WGS) entry which is preliminary data.</text>
</comment>
<dbReference type="AlphaFoldDB" id="S8D6W9"/>
<dbReference type="InterPro" id="IPR038961">
    <property type="entry name" value="PRDA1"/>
</dbReference>
<sequence>MAFAGAAYIPFPSPASFSCFKPSVLLGIRPKFHFVVGKSQRYGVFASKDPAGNVSAAEEKLNAAEYEALLEGGEQVTSVLEEMIKLLGDMNTDEASEEVAVHLAAQGVIGKRVDEMESGFMMALDYMIQLAEKDKDDKRKSLLEIIKETVLSHLTKKCPPHVQVVGLLCRTPSKDSRQELLRRVAAGGGVFEGDNGTKVHLPGANLNEIANQADDLLETMESRPKIPDRKLLARLVLIREEARSMMGGGLLDERNDRGLSTLPEAEVMLLSKLVAMRPGKAVRDLIKGVMMEGDEKCVRPGMFLETVSKVLGDIYRGKESGVTAQHLEWVHQNTLNILQEIAFYSSESFPSQQFNKPRKIIELNCKNDAKIQQPALTNNVTATLSDLTFNRLQPTDNECLGLQSKSFGRFVAREAIVDEEYWTAAWLRAEAHWESVSYMRRVDSYKRKYAEEEFYALKQRCSAQDGNSSKCFCLVAVST</sequence>